<dbReference type="Pfam" id="PF17910">
    <property type="entry name" value="FeoB_Cyto"/>
    <property type="match status" value="1"/>
</dbReference>
<keyword evidence="1" id="KW-0472">Membrane</keyword>
<gene>
    <name evidence="3" type="ORF">OBE_11067</name>
</gene>
<name>K1SRH3_9ZZZZ</name>
<dbReference type="GO" id="GO:0005886">
    <property type="term" value="C:plasma membrane"/>
    <property type="evidence" value="ECO:0007669"/>
    <property type="project" value="TreeGrafter"/>
</dbReference>
<keyword evidence="1" id="KW-0812">Transmembrane</keyword>
<dbReference type="GO" id="GO:0015093">
    <property type="term" value="F:ferrous iron transmembrane transporter activity"/>
    <property type="evidence" value="ECO:0007669"/>
    <property type="project" value="TreeGrafter"/>
</dbReference>
<evidence type="ECO:0000256" key="1">
    <source>
        <dbReference type="SAM" id="Phobius"/>
    </source>
</evidence>
<evidence type="ECO:0000259" key="2">
    <source>
        <dbReference type="Pfam" id="PF17910"/>
    </source>
</evidence>
<feature type="non-terminal residue" evidence="3">
    <location>
        <position position="187"/>
    </location>
</feature>
<dbReference type="InterPro" id="IPR041069">
    <property type="entry name" value="FeoB_Cyto"/>
</dbReference>
<keyword evidence="1" id="KW-1133">Transmembrane helix</keyword>
<comment type="caution">
    <text evidence="3">The sequence shown here is derived from an EMBL/GenBank/DDBJ whole genome shotgun (WGS) entry which is preliminary data.</text>
</comment>
<protein>
    <submittedName>
        <fullName evidence="3">Ferrous iron transport protein B</fullName>
    </submittedName>
</protein>
<dbReference type="AlphaFoldDB" id="K1SRH3"/>
<dbReference type="PANTHER" id="PTHR43185">
    <property type="entry name" value="FERROUS IRON TRANSPORT PROTEIN B"/>
    <property type="match status" value="1"/>
</dbReference>
<proteinExistence type="predicted"/>
<sequence length="187" mass="21276">MSADKKAPIFPVKYSESTEKAIEILCDALRKNTNLPLNERYMALRLLTEPKKSMEEFKKIFGDDKLKDRDISDALERAYRVCGGRKNIEDDIPESIVKTAENAVDGVVKTNQNKKHDFDRKLDKLFTSKLTGIPIMLLLLLLIFWITAVGANYPSELLQRASGFLTQKLMLLLTNAGVTVWLREMLV</sequence>
<evidence type="ECO:0000313" key="3">
    <source>
        <dbReference type="EMBL" id="EKC56435.1"/>
    </source>
</evidence>
<feature type="transmembrane region" description="Helical" evidence="1">
    <location>
        <begin position="130"/>
        <end position="153"/>
    </location>
</feature>
<reference evidence="3" key="1">
    <citation type="journal article" date="2013" name="Environ. Microbiol.">
        <title>Microbiota from the distal guts of lean and obese adolescents exhibit partial functional redundancy besides clear differences in community structure.</title>
        <authorList>
            <person name="Ferrer M."/>
            <person name="Ruiz A."/>
            <person name="Lanza F."/>
            <person name="Haange S.B."/>
            <person name="Oberbach A."/>
            <person name="Till H."/>
            <person name="Bargiela R."/>
            <person name="Campoy C."/>
            <person name="Segura M.T."/>
            <person name="Richter M."/>
            <person name="von Bergen M."/>
            <person name="Seifert J."/>
            <person name="Suarez A."/>
        </authorList>
    </citation>
    <scope>NUCLEOTIDE SEQUENCE</scope>
</reference>
<dbReference type="EMBL" id="AJWZ01007604">
    <property type="protein sequence ID" value="EKC56435.1"/>
    <property type="molecule type" value="Genomic_DNA"/>
</dbReference>
<feature type="domain" description="FeoB cytosolic helical" evidence="2">
    <location>
        <begin position="14"/>
        <end position="109"/>
    </location>
</feature>
<organism evidence="3">
    <name type="scientific">human gut metagenome</name>
    <dbReference type="NCBI Taxonomy" id="408170"/>
    <lineage>
        <taxon>unclassified sequences</taxon>
        <taxon>metagenomes</taxon>
        <taxon>organismal metagenomes</taxon>
    </lineage>
</organism>
<dbReference type="PANTHER" id="PTHR43185:SF2">
    <property type="entry name" value="FERROUS IRON TRANSPORT PROTEIN B"/>
    <property type="match status" value="1"/>
</dbReference>
<accession>K1SRH3</accession>
<feature type="transmembrane region" description="Helical" evidence="1">
    <location>
        <begin position="165"/>
        <end position="182"/>
    </location>
</feature>
<dbReference type="InterPro" id="IPR050860">
    <property type="entry name" value="FeoB_GTPase"/>
</dbReference>